<gene>
    <name evidence="14" type="ORF">SAMN05216464_11624</name>
</gene>
<dbReference type="InterPro" id="IPR005130">
    <property type="entry name" value="Ser_deHydtase-like_asu"/>
</dbReference>
<name>A0A1G7K7W9_9SPHI</name>
<evidence type="ECO:0000256" key="3">
    <source>
        <dbReference type="ARBA" id="ARBA00008636"/>
    </source>
</evidence>
<feature type="domain" description="Serine dehydratase-like alpha subunit" evidence="12">
    <location>
        <begin position="196"/>
        <end position="474"/>
    </location>
</feature>
<accession>A0A1G7K7W9</accession>
<evidence type="ECO:0000256" key="4">
    <source>
        <dbReference type="ARBA" id="ARBA00022432"/>
    </source>
</evidence>
<comment type="similarity">
    <text evidence="3 11">Belongs to the iron-sulfur dependent L-serine dehydratase family.</text>
</comment>
<evidence type="ECO:0000256" key="9">
    <source>
        <dbReference type="ARBA" id="ARBA00023239"/>
    </source>
</evidence>
<evidence type="ECO:0000256" key="5">
    <source>
        <dbReference type="ARBA" id="ARBA00022485"/>
    </source>
</evidence>
<dbReference type="EMBL" id="FNAI01000016">
    <property type="protein sequence ID" value="SDF33150.1"/>
    <property type="molecule type" value="Genomic_DNA"/>
</dbReference>
<evidence type="ECO:0000256" key="11">
    <source>
        <dbReference type="RuleBase" id="RU366059"/>
    </source>
</evidence>
<dbReference type="InterPro" id="IPR051318">
    <property type="entry name" value="Fe-S_L-Ser"/>
</dbReference>
<dbReference type="Gene3D" id="3.30.1330.90">
    <property type="entry name" value="D-3-phosphoglycerate dehydrogenase, domain 3"/>
    <property type="match status" value="1"/>
</dbReference>
<comment type="catalytic activity">
    <reaction evidence="10 11">
        <text>L-serine = pyruvate + NH4(+)</text>
        <dbReference type="Rhea" id="RHEA:19169"/>
        <dbReference type="ChEBI" id="CHEBI:15361"/>
        <dbReference type="ChEBI" id="CHEBI:28938"/>
        <dbReference type="ChEBI" id="CHEBI:33384"/>
        <dbReference type="EC" id="4.3.1.17"/>
    </reaction>
</comment>
<evidence type="ECO:0000313" key="15">
    <source>
        <dbReference type="Proteomes" id="UP000199072"/>
    </source>
</evidence>
<keyword evidence="6 11" id="KW-0479">Metal-binding</keyword>
<proteinExistence type="inferred from homology"/>
<evidence type="ECO:0000256" key="10">
    <source>
        <dbReference type="ARBA" id="ARBA00049406"/>
    </source>
</evidence>
<evidence type="ECO:0000256" key="2">
    <source>
        <dbReference type="ARBA" id="ARBA00004742"/>
    </source>
</evidence>
<keyword evidence="9 11" id="KW-0456">Lyase</keyword>
<dbReference type="SUPFAM" id="SSF143548">
    <property type="entry name" value="Serine metabolism enzymes domain"/>
    <property type="match status" value="1"/>
</dbReference>
<dbReference type="InterPro" id="IPR004644">
    <property type="entry name" value="Fe-S_L-Ser_mono"/>
</dbReference>
<feature type="domain" description="Serine dehydratase beta chain" evidence="13">
    <location>
        <begin position="16"/>
        <end position="168"/>
    </location>
</feature>
<sequence length="484" mass="52201">MVFIYNFELMQREQISVFDMFKIGIGPSSSHTLGPWRAAQQFVASLEQQGALSLVQQVKILLYGSLAKTGRGHGTDIAILLGLSGDDPVTFEVDQITPKIADITNSHKLILAGTTAIEFSVVDDLLFLFNESLPFHPNAVTFQAFLSNGKAMSETYYSIGGGFVVKEGASSQSKNEVDLPFPIDTAADLLHWCIKTGLRISEVVMENELAWRSEQETKQGVLNIFKAIKECIYRGCHTTGQLPGGLNVARRAFKLNSKLVGNRGYSNYEEWVTAIRETGEGFKNILDWVSCFALAVNEENASFGRVVTAPTNGAAGVIPAVLQYYIAFCDGNSDEKIIQFLFTASEIGSIFKKGATISAAMGGCQAEIGVSSAMAAAALTECLGGTQRQVLMAAEIAMEHHLGLTCDPIGGLVQIPCIERNTMGAIKAITASQLALQSNPEKAKVSLDAVVKTMWQTALDMNSKYKETSDGGLAINIPISLPEC</sequence>
<evidence type="ECO:0000256" key="6">
    <source>
        <dbReference type="ARBA" id="ARBA00022723"/>
    </source>
</evidence>
<dbReference type="Pfam" id="PF03313">
    <property type="entry name" value="SDH_alpha"/>
    <property type="match status" value="1"/>
</dbReference>
<dbReference type="GO" id="GO:0006094">
    <property type="term" value="P:gluconeogenesis"/>
    <property type="evidence" value="ECO:0007669"/>
    <property type="project" value="UniProtKB-KW"/>
</dbReference>
<keyword evidence="4 11" id="KW-0312">Gluconeogenesis</keyword>
<dbReference type="Proteomes" id="UP000199072">
    <property type="component" value="Unassembled WGS sequence"/>
</dbReference>
<protein>
    <recommendedName>
        <fullName evidence="11">L-serine dehydratase</fullName>
        <ecNumber evidence="11">4.3.1.17</ecNumber>
    </recommendedName>
</protein>
<keyword evidence="7 11" id="KW-0408">Iron</keyword>
<dbReference type="GO" id="GO:0046872">
    <property type="term" value="F:metal ion binding"/>
    <property type="evidence" value="ECO:0007669"/>
    <property type="project" value="UniProtKB-KW"/>
</dbReference>
<dbReference type="PANTHER" id="PTHR30182">
    <property type="entry name" value="L-SERINE DEHYDRATASE"/>
    <property type="match status" value="1"/>
</dbReference>
<comment type="cofactor">
    <cofactor evidence="1 11">
        <name>[4Fe-4S] cluster</name>
        <dbReference type="ChEBI" id="CHEBI:49883"/>
    </cofactor>
</comment>
<keyword evidence="8 11" id="KW-0411">Iron-sulfur</keyword>
<dbReference type="GO" id="GO:0051539">
    <property type="term" value="F:4 iron, 4 sulfur cluster binding"/>
    <property type="evidence" value="ECO:0007669"/>
    <property type="project" value="UniProtKB-UniRule"/>
</dbReference>
<dbReference type="InterPro" id="IPR029009">
    <property type="entry name" value="ASB_dom_sf"/>
</dbReference>
<dbReference type="PANTHER" id="PTHR30182:SF1">
    <property type="entry name" value="L-SERINE DEHYDRATASE 1"/>
    <property type="match status" value="1"/>
</dbReference>
<evidence type="ECO:0000259" key="12">
    <source>
        <dbReference type="Pfam" id="PF03313"/>
    </source>
</evidence>
<dbReference type="AlphaFoldDB" id="A0A1G7K7W9"/>
<evidence type="ECO:0000256" key="8">
    <source>
        <dbReference type="ARBA" id="ARBA00023014"/>
    </source>
</evidence>
<dbReference type="STRING" id="1391627.SAMN05216464_11624"/>
<reference evidence="14 15" key="1">
    <citation type="submission" date="2016-10" db="EMBL/GenBank/DDBJ databases">
        <authorList>
            <person name="de Groot N.N."/>
        </authorList>
    </citation>
    <scope>NUCLEOTIDE SEQUENCE [LARGE SCALE GENOMIC DNA]</scope>
    <source>
        <strain evidence="14 15">47C3B</strain>
    </source>
</reference>
<dbReference type="FunFam" id="3.30.1330.90:FF:000001">
    <property type="entry name" value="L-serine ammonia-lyase 1"/>
    <property type="match status" value="1"/>
</dbReference>
<keyword evidence="5 11" id="KW-0004">4Fe-4S</keyword>
<comment type="pathway">
    <text evidence="2">Carbohydrate biosynthesis; gluconeogenesis.</text>
</comment>
<dbReference type="GO" id="GO:0003941">
    <property type="term" value="F:L-serine ammonia-lyase activity"/>
    <property type="evidence" value="ECO:0007669"/>
    <property type="project" value="UniProtKB-UniRule"/>
</dbReference>
<keyword evidence="15" id="KW-1185">Reference proteome</keyword>
<dbReference type="EC" id="4.3.1.17" evidence="11"/>
<dbReference type="InterPro" id="IPR005131">
    <property type="entry name" value="Ser_deHydtase_bsu"/>
</dbReference>
<organism evidence="14 15">
    <name type="scientific">Mucilaginibacter pineti</name>
    <dbReference type="NCBI Taxonomy" id="1391627"/>
    <lineage>
        <taxon>Bacteria</taxon>
        <taxon>Pseudomonadati</taxon>
        <taxon>Bacteroidota</taxon>
        <taxon>Sphingobacteriia</taxon>
        <taxon>Sphingobacteriales</taxon>
        <taxon>Sphingobacteriaceae</taxon>
        <taxon>Mucilaginibacter</taxon>
    </lineage>
</organism>
<evidence type="ECO:0000256" key="1">
    <source>
        <dbReference type="ARBA" id="ARBA00001966"/>
    </source>
</evidence>
<evidence type="ECO:0000256" key="7">
    <source>
        <dbReference type="ARBA" id="ARBA00023004"/>
    </source>
</evidence>
<evidence type="ECO:0000259" key="13">
    <source>
        <dbReference type="Pfam" id="PF03315"/>
    </source>
</evidence>
<dbReference type="NCBIfam" id="TIGR00720">
    <property type="entry name" value="sda_mono"/>
    <property type="match status" value="1"/>
</dbReference>
<evidence type="ECO:0000313" key="14">
    <source>
        <dbReference type="EMBL" id="SDF33150.1"/>
    </source>
</evidence>
<dbReference type="Pfam" id="PF03315">
    <property type="entry name" value="SDH_beta"/>
    <property type="match status" value="1"/>
</dbReference>